<comment type="similarity">
    <text evidence="3">Belongs to the TRAFAC class myosin-kinesin ATPase superfamily. Kinesin family.</text>
</comment>
<reference evidence="7" key="2">
    <citation type="submission" date="2021-04" db="EMBL/GenBank/DDBJ databases">
        <authorList>
            <person name="Podell S."/>
        </authorList>
    </citation>
    <scope>NUCLEOTIDE SEQUENCE</scope>
    <source>
        <strain evidence="7">Hildebrandi</strain>
    </source>
</reference>
<dbReference type="InterPro" id="IPR027640">
    <property type="entry name" value="Kinesin-like_fam"/>
</dbReference>
<evidence type="ECO:0000313" key="7">
    <source>
        <dbReference type="EMBL" id="KAG7355585.1"/>
    </source>
</evidence>
<dbReference type="FunFam" id="3.40.850.10:FF:000113">
    <property type="entry name" value="Kinesin-like protein"/>
    <property type="match status" value="1"/>
</dbReference>
<feature type="region of interest" description="Disordered" evidence="5">
    <location>
        <begin position="1198"/>
        <end position="1262"/>
    </location>
</feature>
<dbReference type="GO" id="GO:0003777">
    <property type="term" value="F:microtubule motor activity"/>
    <property type="evidence" value="ECO:0007669"/>
    <property type="project" value="InterPro"/>
</dbReference>
<sequence length="1346" mass="150386">MSMSATMAEREAELAALQSAFDEYIASSRELEEELDAELAKMQEKLADSSAANAALSAQLENIAPQLAALEKALSESRAKLKEEQKLRRQAEQAQDELEAKYREAEGSLAALRDETDAVHEELAFKESELEETRLELEIERERHRVELEDARADAALGQAFDNDNGDKASTKTDQGTDKSSGSGVDEAYVKKLEDELELVTEQLIDTEARLSQTEEKLAIAEASKSSSAQAERLVEEGIKASQRDQELIHVLQEENATRLEEEHRLREELELTKEELALTQEELRAVEFDSKEVNARLDDMRQQHREEINNLKALMSEGGNSSAAENIVRTVAAANEETEALKDEISALNAALKNAKQDRDAIVEELEAVNERFDEARAAAEKRGRDLALSDIRAELAQEREVEIGSLKDQLKNLAEENAALQQKIDDAEMSLAVAKDSQTRNLEGAEVSTELVKQLQAQLGRSKDELAKKEKEMAVLVSDMEERVSKAEENVTKLEQELSATKGKLAEAEAHLIVSKREKEVAQSHDLKRQASRRKVKDDSSQISLMTSTSRYNSDVIAMEDTYKVTRRRRVRSNSPNSMKRLELKLSEESKKYKELQVEYDKLKEQKRMGEIHVKRLEEDVKVLQRQLFAKGETGISTQMSRITSIGASASGQDLLSEKTSKIDDVIASGDPNLMKEELKALEKKCNAQRDYNNQLLSKMLNLQGNIQVFCRIRPPSITEIQRGNKTVVESLSETELGCFDSRTNQWKSFSFDRVWGPDQPQHSIFQDVEPIALSVVDGFNACIFAYGQTGSGKTFTMEGVAENNQRGISYRTIQKVFHLLSLKQQQERTNAILFKTTKHDDEEDQPDFVYNVEIGMLEIYNDECYDLLGSSGASLAEKKKEAQKAGGKASLEIRRSKEGRIEVPNLTKEPVNNIDDVFTLLEKGNKNRATAATSLNQTSSRSHMVLWVDVNSGYEGQDGNKGTLFLVDLAGSERVKKSEVEGDHMKEAGHINKSLSALGNVMEALDRKASHIPYRDSKLTYLLQDSLGGNSRTMMIVAVTPIDVAYDESIHALQFATRVRRINIGAAQRNVTSKNLEETVKALTAEMKTLTKQKQKTETQLNNLKKDNSRIQDKLSNLNTARKSQANDSKTLEVLRKNNNEMAKRWEKEKVAREEVAEELEKSRQELRKLQKDVATLTRAQETLQSKLEEKERMLEKKTSELRTAKEASSAANIRARKAQVLGSRGRPNSSPTKIAASPSIGTTSSSSGASAASTAATEDVSEIRAQVLSLLEKHDRGKVNRIDIIMDKFKGKESLLLEKMTQRYEGGGGGGENASADESGLSRSDLAAKRHAERMRKLREGK</sequence>
<evidence type="ECO:0000256" key="1">
    <source>
        <dbReference type="ARBA" id="ARBA00022741"/>
    </source>
</evidence>
<gene>
    <name evidence="7" type="ORF">IV203_000271</name>
</gene>
<evidence type="ECO:0000259" key="6">
    <source>
        <dbReference type="PROSITE" id="PS50067"/>
    </source>
</evidence>
<keyword evidence="3" id="KW-0505">Motor protein</keyword>
<keyword evidence="1 3" id="KW-0547">Nucleotide-binding</keyword>
<dbReference type="InterPro" id="IPR001752">
    <property type="entry name" value="Kinesin_motor_dom"/>
</dbReference>
<evidence type="ECO:0000256" key="3">
    <source>
        <dbReference type="PROSITE-ProRule" id="PRU00283"/>
    </source>
</evidence>
<dbReference type="Proteomes" id="UP000693970">
    <property type="component" value="Unassembled WGS sequence"/>
</dbReference>
<feature type="coiled-coil region" evidence="4">
    <location>
        <begin position="260"/>
        <end position="513"/>
    </location>
</feature>
<reference evidence="7" key="1">
    <citation type="journal article" date="2021" name="Sci. Rep.">
        <title>Diploid genomic architecture of Nitzschia inconspicua, an elite biomass production diatom.</title>
        <authorList>
            <person name="Oliver A."/>
            <person name="Podell S."/>
            <person name="Pinowska A."/>
            <person name="Traller J.C."/>
            <person name="Smith S.R."/>
            <person name="McClure R."/>
            <person name="Beliaev A."/>
            <person name="Bohutskyi P."/>
            <person name="Hill E.A."/>
            <person name="Rabines A."/>
            <person name="Zheng H."/>
            <person name="Allen L.Z."/>
            <person name="Kuo A."/>
            <person name="Grigoriev I.V."/>
            <person name="Allen A.E."/>
            <person name="Hazlebeck D."/>
            <person name="Allen E.E."/>
        </authorList>
    </citation>
    <scope>NUCLEOTIDE SEQUENCE</scope>
    <source>
        <strain evidence="7">Hildebrandi</strain>
    </source>
</reference>
<dbReference type="PANTHER" id="PTHR47972">
    <property type="entry name" value="KINESIN-LIKE PROTEIN KLP-3"/>
    <property type="match status" value="1"/>
</dbReference>
<feature type="coiled-coil region" evidence="4">
    <location>
        <begin position="190"/>
        <end position="224"/>
    </location>
</feature>
<feature type="coiled-coil region" evidence="4">
    <location>
        <begin position="581"/>
        <end position="622"/>
    </location>
</feature>
<evidence type="ECO:0000313" key="8">
    <source>
        <dbReference type="Proteomes" id="UP000693970"/>
    </source>
</evidence>
<dbReference type="GO" id="GO:0015630">
    <property type="term" value="C:microtubule cytoskeleton"/>
    <property type="evidence" value="ECO:0007669"/>
    <property type="project" value="TreeGrafter"/>
</dbReference>
<feature type="compositionally biased region" description="Basic and acidic residues" evidence="5">
    <location>
        <begin position="1198"/>
        <end position="1209"/>
    </location>
</feature>
<dbReference type="OrthoDB" id="3176171at2759"/>
<feature type="region of interest" description="Disordered" evidence="5">
    <location>
        <begin position="156"/>
        <end position="184"/>
    </location>
</feature>
<feature type="domain" description="Kinesin motor" evidence="6">
    <location>
        <begin position="708"/>
        <end position="1065"/>
    </location>
</feature>
<dbReference type="GO" id="GO:0007018">
    <property type="term" value="P:microtubule-based movement"/>
    <property type="evidence" value="ECO:0007669"/>
    <property type="project" value="InterPro"/>
</dbReference>
<organism evidence="7 8">
    <name type="scientific">Nitzschia inconspicua</name>
    <dbReference type="NCBI Taxonomy" id="303405"/>
    <lineage>
        <taxon>Eukaryota</taxon>
        <taxon>Sar</taxon>
        <taxon>Stramenopiles</taxon>
        <taxon>Ochrophyta</taxon>
        <taxon>Bacillariophyta</taxon>
        <taxon>Bacillariophyceae</taxon>
        <taxon>Bacillariophycidae</taxon>
        <taxon>Bacillariales</taxon>
        <taxon>Bacillariaceae</taxon>
        <taxon>Nitzschia</taxon>
    </lineage>
</organism>
<dbReference type="SMART" id="SM00129">
    <property type="entry name" value="KISc"/>
    <property type="match status" value="1"/>
</dbReference>
<proteinExistence type="inferred from homology"/>
<evidence type="ECO:0000256" key="5">
    <source>
        <dbReference type="SAM" id="MobiDB-lite"/>
    </source>
</evidence>
<keyword evidence="8" id="KW-1185">Reference proteome</keyword>
<feature type="binding site" evidence="3">
    <location>
        <begin position="790"/>
        <end position="797"/>
    </location>
    <ligand>
        <name>ATP</name>
        <dbReference type="ChEBI" id="CHEBI:30616"/>
    </ligand>
</feature>
<dbReference type="PANTHER" id="PTHR47972:SF28">
    <property type="entry name" value="KINESIN-LIKE PROTEIN KLP-3"/>
    <property type="match status" value="1"/>
</dbReference>
<evidence type="ECO:0000256" key="2">
    <source>
        <dbReference type="ARBA" id="ARBA00022840"/>
    </source>
</evidence>
<feature type="coiled-coil region" evidence="4">
    <location>
        <begin position="14"/>
        <end position="154"/>
    </location>
</feature>
<feature type="region of interest" description="Disordered" evidence="5">
    <location>
        <begin position="523"/>
        <end position="544"/>
    </location>
</feature>
<dbReference type="GO" id="GO:0005524">
    <property type="term" value="F:ATP binding"/>
    <property type="evidence" value="ECO:0007669"/>
    <property type="project" value="UniProtKB-UniRule"/>
</dbReference>
<comment type="caution">
    <text evidence="7">The sequence shown here is derived from an EMBL/GenBank/DDBJ whole genome shotgun (WGS) entry which is preliminary data.</text>
</comment>
<dbReference type="EMBL" id="JAGRRH010000015">
    <property type="protein sequence ID" value="KAG7355585.1"/>
    <property type="molecule type" value="Genomic_DNA"/>
</dbReference>
<feature type="region of interest" description="Disordered" evidence="5">
    <location>
        <begin position="1306"/>
        <end position="1346"/>
    </location>
</feature>
<accession>A0A9K3PPT8</accession>
<dbReference type="PROSITE" id="PS50067">
    <property type="entry name" value="KINESIN_MOTOR_2"/>
    <property type="match status" value="1"/>
</dbReference>
<dbReference type="InterPro" id="IPR019821">
    <property type="entry name" value="Kinesin_motor_CS"/>
</dbReference>
<dbReference type="GO" id="GO:0008017">
    <property type="term" value="F:microtubule binding"/>
    <property type="evidence" value="ECO:0007669"/>
    <property type="project" value="InterPro"/>
</dbReference>
<feature type="compositionally biased region" description="Low complexity" evidence="5">
    <location>
        <begin position="1238"/>
        <end position="1261"/>
    </location>
</feature>
<feature type="compositionally biased region" description="Basic residues" evidence="5">
    <location>
        <begin position="1333"/>
        <end position="1346"/>
    </location>
</feature>
<protein>
    <submittedName>
        <fullName evidence="7">Kinesin motor domain containing protein</fullName>
    </submittedName>
</protein>
<feature type="compositionally biased region" description="Basic and acidic residues" evidence="5">
    <location>
        <begin position="165"/>
        <end position="177"/>
    </location>
</feature>
<keyword evidence="2 3" id="KW-0067">ATP-binding</keyword>
<keyword evidence="4" id="KW-0175">Coiled coil</keyword>
<name>A0A9K3PPT8_9STRA</name>
<evidence type="ECO:0000256" key="4">
    <source>
        <dbReference type="SAM" id="Coils"/>
    </source>
</evidence>
<dbReference type="PROSITE" id="PS00411">
    <property type="entry name" value="KINESIN_MOTOR_1"/>
    <property type="match status" value="1"/>
</dbReference>
<dbReference type="Pfam" id="PF00225">
    <property type="entry name" value="Kinesin"/>
    <property type="match status" value="1"/>
</dbReference>